<gene>
    <name evidence="1" type="ORF">NQ315_005323</name>
</gene>
<organism evidence="1 2">
    <name type="scientific">Exocentrus adspersus</name>
    <dbReference type="NCBI Taxonomy" id="1586481"/>
    <lineage>
        <taxon>Eukaryota</taxon>
        <taxon>Metazoa</taxon>
        <taxon>Ecdysozoa</taxon>
        <taxon>Arthropoda</taxon>
        <taxon>Hexapoda</taxon>
        <taxon>Insecta</taxon>
        <taxon>Pterygota</taxon>
        <taxon>Neoptera</taxon>
        <taxon>Endopterygota</taxon>
        <taxon>Coleoptera</taxon>
        <taxon>Polyphaga</taxon>
        <taxon>Cucujiformia</taxon>
        <taxon>Chrysomeloidea</taxon>
        <taxon>Cerambycidae</taxon>
        <taxon>Lamiinae</taxon>
        <taxon>Acanthocinini</taxon>
        <taxon>Exocentrus</taxon>
    </lineage>
</organism>
<keyword evidence="2" id="KW-1185">Reference proteome</keyword>
<dbReference type="AlphaFoldDB" id="A0AAV8W1N3"/>
<name>A0AAV8W1N3_9CUCU</name>
<accession>A0AAV8W1N3</accession>
<comment type="caution">
    <text evidence="1">The sequence shown here is derived from an EMBL/GenBank/DDBJ whole genome shotgun (WGS) entry which is preliminary data.</text>
</comment>
<protein>
    <submittedName>
        <fullName evidence="1">Uncharacterized protein</fullName>
    </submittedName>
</protein>
<dbReference type="EMBL" id="JANEYG010000014">
    <property type="protein sequence ID" value="KAJ8920455.1"/>
    <property type="molecule type" value="Genomic_DNA"/>
</dbReference>
<proteinExistence type="predicted"/>
<sequence length="134" mass="15208">MFAYLDMDCWLECSINKVAIQLTLQLGLDFSVTLGILMDQAWTGMKYLLMTYLITTHNGWILLLVKDDLPPQVLVVPGATFHEWQTNTAFKHVGKKIYIRLENKESQLGQSLGAPVAVFPHFKSSSCYKITLIK</sequence>
<evidence type="ECO:0000313" key="1">
    <source>
        <dbReference type="EMBL" id="KAJ8920455.1"/>
    </source>
</evidence>
<reference evidence="1 2" key="1">
    <citation type="journal article" date="2023" name="Insect Mol. Biol.">
        <title>Genome sequencing provides insights into the evolution of gene families encoding plant cell wall-degrading enzymes in longhorned beetles.</title>
        <authorList>
            <person name="Shin N.R."/>
            <person name="Okamura Y."/>
            <person name="Kirsch R."/>
            <person name="Pauchet Y."/>
        </authorList>
    </citation>
    <scope>NUCLEOTIDE SEQUENCE [LARGE SCALE GENOMIC DNA]</scope>
    <source>
        <strain evidence="1">EAD_L_NR</strain>
    </source>
</reference>
<evidence type="ECO:0000313" key="2">
    <source>
        <dbReference type="Proteomes" id="UP001159042"/>
    </source>
</evidence>
<dbReference type="Proteomes" id="UP001159042">
    <property type="component" value="Unassembled WGS sequence"/>
</dbReference>